<name>A0A1X0R958_RHIZD</name>
<dbReference type="InterPro" id="IPR021054">
    <property type="entry name" value="Cell_wall_mannoprotein_1"/>
</dbReference>
<organism evidence="2">
    <name type="scientific">Rhizopus microsporus var. microsporus</name>
    <dbReference type="NCBI Taxonomy" id="86635"/>
    <lineage>
        <taxon>Eukaryota</taxon>
        <taxon>Fungi</taxon>
        <taxon>Fungi incertae sedis</taxon>
        <taxon>Mucoromycota</taxon>
        <taxon>Mucoromycotina</taxon>
        <taxon>Mucoromycetes</taxon>
        <taxon>Mucorales</taxon>
        <taxon>Mucorineae</taxon>
        <taxon>Rhizopodaceae</taxon>
        <taxon>Rhizopus</taxon>
    </lineage>
</organism>
<dbReference type="Gene3D" id="1.20.1280.140">
    <property type="match status" value="1"/>
</dbReference>
<gene>
    <name evidence="2" type="ORF">BCV72DRAFT_87315</name>
</gene>
<dbReference type="VEuPathDB" id="FungiDB:BCV72DRAFT_87315"/>
<dbReference type="PANTHER" id="PTHR38123">
    <property type="entry name" value="CELL WALL SERINE-THREONINE-RICH GALACTOMANNOPROTEIN MP1 (AFU_ORTHOLOGUE AFUA_4G03240)"/>
    <property type="match status" value="1"/>
</dbReference>
<dbReference type="AlphaFoldDB" id="A0A1X0R958"/>
<evidence type="ECO:0008006" key="3">
    <source>
        <dbReference type="Google" id="ProtNLM"/>
    </source>
</evidence>
<sequence>MKMRFTPFALASTFAIAASAATLNPRASVEVQSCVNDLTSLQDQLKATSNAVNTYLSAAGSEGAVGVLNSEQALINAVDGASASCCTIHSAVFADEAASFISVAQVLAVDVESALNAMIAKKAEFDAVESTTPAVKADLQKLQPKVNTLTGCILTAMPESRHNDVTEYIAKINSAFSDVNTAFEN</sequence>
<dbReference type="Pfam" id="PF12296">
    <property type="entry name" value="HsbA"/>
    <property type="match status" value="1"/>
</dbReference>
<reference evidence="2" key="1">
    <citation type="journal article" date="2016" name="Proc. Natl. Acad. Sci. U.S.A.">
        <title>Lipid metabolic changes in an early divergent fungus govern the establishment of a mutualistic symbiosis with endobacteria.</title>
        <authorList>
            <person name="Lastovetsky O.A."/>
            <person name="Gaspar M.L."/>
            <person name="Mondo S.J."/>
            <person name="LaButti K.M."/>
            <person name="Sandor L."/>
            <person name="Grigoriev I.V."/>
            <person name="Henry S.A."/>
            <person name="Pawlowska T.E."/>
        </authorList>
    </citation>
    <scope>NUCLEOTIDE SEQUENCE [LARGE SCALE GENOMIC DNA]</scope>
    <source>
        <strain evidence="2">ATCC 52814</strain>
    </source>
</reference>
<dbReference type="PANTHER" id="PTHR38123:SF1">
    <property type="entry name" value="HYDROPHOBIC SURFACE BINDING PROTEIN"/>
    <property type="match status" value="1"/>
</dbReference>
<proteinExistence type="predicted"/>
<feature type="signal peptide" evidence="1">
    <location>
        <begin position="1"/>
        <end position="20"/>
    </location>
</feature>
<dbReference type="OrthoDB" id="3485059at2759"/>
<dbReference type="GO" id="GO:0005576">
    <property type="term" value="C:extracellular region"/>
    <property type="evidence" value="ECO:0007669"/>
    <property type="project" value="TreeGrafter"/>
</dbReference>
<keyword evidence="1" id="KW-0732">Signal</keyword>
<dbReference type="Proteomes" id="UP000242414">
    <property type="component" value="Unassembled WGS sequence"/>
</dbReference>
<protein>
    <recommendedName>
        <fullName evidence="3">Hydrophobic surface binding protein</fullName>
    </recommendedName>
</protein>
<evidence type="ECO:0000256" key="1">
    <source>
        <dbReference type="SAM" id="SignalP"/>
    </source>
</evidence>
<feature type="chain" id="PRO_5012642665" description="Hydrophobic surface binding protein" evidence="1">
    <location>
        <begin position="21"/>
        <end position="185"/>
    </location>
</feature>
<accession>A0A1X0R958</accession>
<evidence type="ECO:0000313" key="2">
    <source>
        <dbReference type="EMBL" id="ORE08504.1"/>
    </source>
</evidence>
<dbReference type="EMBL" id="KV921887">
    <property type="protein sequence ID" value="ORE08504.1"/>
    <property type="molecule type" value="Genomic_DNA"/>
</dbReference>